<dbReference type="Pfam" id="PF00528">
    <property type="entry name" value="BPD_transp_1"/>
    <property type="match status" value="1"/>
</dbReference>
<keyword evidence="5 7" id="KW-1133">Transmembrane helix</keyword>
<evidence type="ECO:0000256" key="5">
    <source>
        <dbReference type="ARBA" id="ARBA00022989"/>
    </source>
</evidence>
<comment type="caution">
    <text evidence="9">The sequence shown here is derived from an EMBL/GenBank/DDBJ whole genome shotgun (WGS) entry which is preliminary data.</text>
</comment>
<evidence type="ECO:0000259" key="8">
    <source>
        <dbReference type="PROSITE" id="PS50928"/>
    </source>
</evidence>
<protein>
    <submittedName>
        <fullName evidence="9">Carbohydrate ABC transporter membrane protein 2 (CUT1 family)</fullName>
    </submittedName>
</protein>
<keyword evidence="6 7" id="KW-0472">Membrane</keyword>
<feature type="transmembrane region" description="Helical" evidence="7">
    <location>
        <begin position="33"/>
        <end position="54"/>
    </location>
</feature>
<keyword evidence="4 7" id="KW-0812">Transmembrane</keyword>
<keyword evidence="3" id="KW-1003">Cell membrane</keyword>
<dbReference type="PROSITE" id="PS50928">
    <property type="entry name" value="ABC_TM1"/>
    <property type="match status" value="1"/>
</dbReference>
<dbReference type="GO" id="GO:0005886">
    <property type="term" value="C:plasma membrane"/>
    <property type="evidence" value="ECO:0007669"/>
    <property type="project" value="UniProtKB-SubCell"/>
</dbReference>
<evidence type="ECO:0000256" key="4">
    <source>
        <dbReference type="ARBA" id="ARBA00022692"/>
    </source>
</evidence>
<dbReference type="AlphaFoldDB" id="A0A4R1RAD9"/>
<evidence type="ECO:0000256" key="7">
    <source>
        <dbReference type="RuleBase" id="RU363032"/>
    </source>
</evidence>
<feature type="transmembrane region" description="Helical" evidence="7">
    <location>
        <begin position="126"/>
        <end position="149"/>
    </location>
</feature>
<dbReference type="Proteomes" id="UP000295008">
    <property type="component" value="Unassembled WGS sequence"/>
</dbReference>
<dbReference type="EMBL" id="SLUN01000023">
    <property type="protein sequence ID" value="TCL62724.1"/>
    <property type="molecule type" value="Genomic_DNA"/>
</dbReference>
<evidence type="ECO:0000256" key="3">
    <source>
        <dbReference type="ARBA" id="ARBA00022475"/>
    </source>
</evidence>
<feature type="transmembrane region" description="Helical" evidence="7">
    <location>
        <begin position="259"/>
        <end position="280"/>
    </location>
</feature>
<evidence type="ECO:0000256" key="1">
    <source>
        <dbReference type="ARBA" id="ARBA00004651"/>
    </source>
</evidence>
<dbReference type="InterPro" id="IPR000515">
    <property type="entry name" value="MetI-like"/>
</dbReference>
<keyword evidence="2 7" id="KW-0813">Transport</keyword>
<dbReference type="InterPro" id="IPR035906">
    <property type="entry name" value="MetI-like_sf"/>
</dbReference>
<dbReference type="OrthoDB" id="9772609at2"/>
<dbReference type="SUPFAM" id="SSF161098">
    <property type="entry name" value="MetI-like"/>
    <property type="match status" value="1"/>
</dbReference>
<proteinExistence type="inferred from homology"/>
<evidence type="ECO:0000313" key="10">
    <source>
        <dbReference type="Proteomes" id="UP000295008"/>
    </source>
</evidence>
<dbReference type="CDD" id="cd06261">
    <property type="entry name" value="TM_PBP2"/>
    <property type="match status" value="1"/>
</dbReference>
<organism evidence="9 10">
    <name type="scientific">Hydrogenispora ethanolica</name>
    <dbReference type="NCBI Taxonomy" id="1082276"/>
    <lineage>
        <taxon>Bacteria</taxon>
        <taxon>Bacillati</taxon>
        <taxon>Bacillota</taxon>
        <taxon>Hydrogenispora</taxon>
    </lineage>
</organism>
<sequence length="294" mass="33701">MKTAAWKAEPSSLLGFRNQRPTGKRVLHIVKGIVMSLVLTGYLIPFFLVIVNAFKTTPEFLANPVSWPANFNIDNFRHSFEKMRYLYAFFNTLIITAGSVILIPLFSAMTAHFFVRNNWRINRFIFLLMIAAMIIPFQAIMIPLVKIYGSLGMLNSKWALIYMYIGFGSSLAVFIYHGFIKSIPLELEESAMIDGCSKLQIFFKIVFPLLKSTTITIVILDLLWIWNDFLLPSLVLLVPDQRTLQLSTFYFFGTYTVEYGYLMAGLLMTIIPIIIVYLFLQKHIIKGIMEGSIK</sequence>
<dbReference type="PANTHER" id="PTHR43744:SF12">
    <property type="entry name" value="ABC TRANSPORTER PERMEASE PROTEIN MG189-RELATED"/>
    <property type="match status" value="1"/>
</dbReference>
<evidence type="ECO:0000256" key="6">
    <source>
        <dbReference type="ARBA" id="ARBA00023136"/>
    </source>
</evidence>
<keyword evidence="10" id="KW-1185">Reference proteome</keyword>
<name>A0A4R1RAD9_HYDET</name>
<dbReference type="GO" id="GO:0055085">
    <property type="term" value="P:transmembrane transport"/>
    <property type="evidence" value="ECO:0007669"/>
    <property type="project" value="InterPro"/>
</dbReference>
<reference evidence="9 10" key="1">
    <citation type="submission" date="2019-03" db="EMBL/GenBank/DDBJ databases">
        <title>Genomic Encyclopedia of Type Strains, Phase IV (KMG-IV): sequencing the most valuable type-strain genomes for metagenomic binning, comparative biology and taxonomic classification.</title>
        <authorList>
            <person name="Goeker M."/>
        </authorList>
    </citation>
    <scope>NUCLEOTIDE SEQUENCE [LARGE SCALE GENOMIC DNA]</scope>
    <source>
        <strain evidence="9 10">LX-B</strain>
    </source>
</reference>
<gene>
    <name evidence="9" type="ORF">EDC14_10233</name>
</gene>
<feature type="transmembrane region" description="Helical" evidence="7">
    <location>
        <begin position="201"/>
        <end position="226"/>
    </location>
</feature>
<evidence type="ECO:0000256" key="2">
    <source>
        <dbReference type="ARBA" id="ARBA00022448"/>
    </source>
</evidence>
<feature type="transmembrane region" description="Helical" evidence="7">
    <location>
        <begin position="161"/>
        <end position="180"/>
    </location>
</feature>
<dbReference type="PANTHER" id="PTHR43744">
    <property type="entry name" value="ABC TRANSPORTER PERMEASE PROTEIN MG189-RELATED-RELATED"/>
    <property type="match status" value="1"/>
</dbReference>
<feature type="domain" description="ABC transmembrane type-1" evidence="8">
    <location>
        <begin position="89"/>
        <end position="280"/>
    </location>
</feature>
<feature type="transmembrane region" description="Helical" evidence="7">
    <location>
        <begin position="85"/>
        <end position="114"/>
    </location>
</feature>
<dbReference type="Gene3D" id="1.10.3720.10">
    <property type="entry name" value="MetI-like"/>
    <property type="match status" value="1"/>
</dbReference>
<comment type="similarity">
    <text evidence="7">Belongs to the binding-protein-dependent transport system permease family.</text>
</comment>
<evidence type="ECO:0000313" key="9">
    <source>
        <dbReference type="EMBL" id="TCL62724.1"/>
    </source>
</evidence>
<comment type="subcellular location">
    <subcellularLocation>
        <location evidence="1 7">Cell membrane</location>
        <topology evidence="1 7">Multi-pass membrane protein</topology>
    </subcellularLocation>
</comment>
<accession>A0A4R1RAD9</accession>